<dbReference type="OrthoDB" id="154989at2157"/>
<name>A0A7D5P4A2_9EURY</name>
<organism evidence="1 2">
    <name type="scientific">Halosimplex rubrum</name>
    <dbReference type="NCBI Taxonomy" id="869889"/>
    <lineage>
        <taxon>Archaea</taxon>
        <taxon>Methanobacteriati</taxon>
        <taxon>Methanobacteriota</taxon>
        <taxon>Stenosarchaea group</taxon>
        <taxon>Halobacteria</taxon>
        <taxon>Halobacteriales</taxon>
        <taxon>Haloarculaceae</taxon>
        <taxon>Halosimplex</taxon>
    </lineage>
</organism>
<evidence type="ECO:0000313" key="1">
    <source>
        <dbReference type="EMBL" id="QLH77058.1"/>
    </source>
</evidence>
<gene>
    <name evidence="1" type="ORF">HZS55_07015</name>
</gene>
<evidence type="ECO:0008006" key="3">
    <source>
        <dbReference type="Google" id="ProtNLM"/>
    </source>
</evidence>
<accession>A0A7D5P4A2</accession>
<dbReference type="Proteomes" id="UP000509667">
    <property type="component" value="Chromosome"/>
</dbReference>
<dbReference type="InterPro" id="IPR043953">
    <property type="entry name" value="DUF5784"/>
</dbReference>
<keyword evidence="2" id="KW-1185">Reference proteome</keyword>
<dbReference type="GeneID" id="56077600"/>
<dbReference type="EMBL" id="CP058910">
    <property type="protein sequence ID" value="QLH77058.1"/>
    <property type="molecule type" value="Genomic_DNA"/>
</dbReference>
<dbReference type="KEGG" id="hrr:HZS55_07015"/>
<dbReference type="AlphaFoldDB" id="A0A7D5P4A2"/>
<dbReference type="RefSeq" id="WP_179910989.1">
    <property type="nucleotide sequence ID" value="NZ_CP058910.1"/>
</dbReference>
<sequence>MAGPVRFRRSTGRWDEDRVRRDLLAPLDDRFGARLTTPKIDGPREYHARRIEMDNGDLALFAWNDDGAYWLGNTETPETLWRTDKETFDEAPFEVARWAQRELTYDLQRQAPWLAAYEYLAWFFLPVLFSKDGRETTRAFFDRDAAGFPDATREEGLAFYERLLKTGVLDDHRYTMAAKLGTSERDEFARMRATMGEFDAAKLLADAAIPFVPESEQDSGHALDFAVETPGGERLVEVTRPMAPRNRPAGTAIAALRRTVDSKTRDQLAIHDDAVLLVDCTSFRDDEWNPIRAERPSVGYRPTVVFRYRPDGRCEGYRHGDVPLDLDGAIEWV</sequence>
<proteinExistence type="predicted"/>
<dbReference type="Pfam" id="PF19096">
    <property type="entry name" value="DUF5784"/>
    <property type="match status" value="1"/>
</dbReference>
<evidence type="ECO:0000313" key="2">
    <source>
        <dbReference type="Proteomes" id="UP000509667"/>
    </source>
</evidence>
<protein>
    <recommendedName>
        <fullName evidence="3">PD-(D/E)XK nuclease family protein</fullName>
    </recommendedName>
</protein>
<reference evidence="1 2" key="1">
    <citation type="submission" date="2020-07" db="EMBL/GenBank/DDBJ databases">
        <title>Halosimplex pelagicum sp. nov. and Halosimplex rubrum sp. nov., isolated from salted brown alga Laminaria, and emended description of the genus Halosimplex.</title>
        <authorList>
            <person name="Cui H."/>
        </authorList>
    </citation>
    <scope>NUCLEOTIDE SEQUENCE [LARGE SCALE GENOMIC DNA]</scope>
    <source>
        <strain evidence="1 2">R27</strain>
    </source>
</reference>